<dbReference type="PANTHER" id="PTHR37804">
    <property type="entry name" value="CDAA REGULATORY PROTEIN CDAR"/>
    <property type="match status" value="1"/>
</dbReference>
<dbReference type="Gene3D" id="2.170.120.40">
    <property type="entry name" value="YbbR-like domain"/>
    <property type="match status" value="2"/>
</dbReference>
<dbReference type="Gene3D" id="2.170.120.30">
    <property type="match status" value="1"/>
</dbReference>
<keyword evidence="2" id="KW-1185">Reference proteome</keyword>
<dbReference type="InterPro" id="IPR053154">
    <property type="entry name" value="c-di-AMP_regulator"/>
</dbReference>
<dbReference type="RefSeq" id="WP_209686446.1">
    <property type="nucleotide sequence ID" value="NZ_JAGGLU010000003.1"/>
</dbReference>
<accession>A0ABS4MEA6</accession>
<name>A0ABS4MEA6_9LACO</name>
<dbReference type="PANTHER" id="PTHR37804:SF1">
    <property type="entry name" value="CDAA REGULATORY PROTEIN CDAR"/>
    <property type="match status" value="1"/>
</dbReference>
<dbReference type="InterPro" id="IPR012505">
    <property type="entry name" value="YbbR"/>
</dbReference>
<gene>
    <name evidence="1" type="ORF">J2Z60_000878</name>
</gene>
<reference evidence="1 2" key="1">
    <citation type="submission" date="2021-03" db="EMBL/GenBank/DDBJ databases">
        <title>Genomic Encyclopedia of Type Strains, Phase IV (KMG-IV): sequencing the most valuable type-strain genomes for metagenomic binning, comparative biology and taxonomic classification.</title>
        <authorList>
            <person name="Goeker M."/>
        </authorList>
    </citation>
    <scope>NUCLEOTIDE SEQUENCE [LARGE SCALE GENOMIC DNA]</scope>
    <source>
        <strain evidence="1 2">DSM 101872</strain>
    </source>
</reference>
<evidence type="ECO:0000313" key="2">
    <source>
        <dbReference type="Proteomes" id="UP001519292"/>
    </source>
</evidence>
<dbReference type="EMBL" id="JAGGLU010000003">
    <property type="protein sequence ID" value="MBP2057707.1"/>
    <property type="molecule type" value="Genomic_DNA"/>
</dbReference>
<evidence type="ECO:0000313" key="1">
    <source>
        <dbReference type="EMBL" id="MBP2057707.1"/>
    </source>
</evidence>
<protein>
    <submittedName>
        <fullName evidence="1">YbbR domain-containing protein</fullName>
    </submittedName>
</protein>
<comment type="caution">
    <text evidence="1">The sequence shown here is derived from an EMBL/GenBank/DDBJ whole genome shotgun (WGS) entry which is preliminary data.</text>
</comment>
<sequence>MKKFFDKPWFYKVIALLLAVLFAIYINSNQQGYVSQSKQSITNITATKKQTIRVPLQVSVDTDKYYVTGYPEKINLTLQGNNALVTSTINTQNFRVFIDLNKLKVGRHNVKVKVNGLSNQLSAVTSPKTITVNIQKRKSRSLPVQIEYNRDAVPKSYNIGTSSINPSVVRVTGAKSEVNQIDRIVAKVTLPKGQSVSYTREVILVAEDSKGRQLNVVINPVTASVHIPISLPHKKVKVTVTPHHEADKKIYSLTADKNEVVVYGKEEYLKKLKSIPLDVDLSGIGTDTVKNIPLKKPEGIVRVDPEEISVKIKVSDGSAKKE</sequence>
<dbReference type="Proteomes" id="UP001519292">
    <property type="component" value="Unassembled WGS sequence"/>
</dbReference>
<organism evidence="1 2">
    <name type="scientific">Lactobacillus colini</name>
    <dbReference type="NCBI Taxonomy" id="1819254"/>
    <lineage>
        <taxon>Bacteria</taxon>
        <taxon>Bacillati</taxon>
        <taxon>Bacillota</taxon>
        <taxon>Bacilli</taxon>
        <taxon>Lactobacillales</taxon>
        <taxon>Lactobacillaceae</taxon>
        <taxon>Lactobacillus</taxon>
    </lineage>
</organism>
<dbReference type="Pfam" id="PF07949">
    <property type="entry name" value="YbbR"/>
    <property type="match status" value="3"/>
</dbReference>
<proteinExistence type="predicted"/>